<evidence type="ECO:0000256" key="1">
    <source>
        <dbReference type="SAM" id="MobiDB-lite"/>
    </source>
</evidence>
<sequence>MQATEDRVRAALHDDAYRYAYRRSLSTRLASEVALEAVEALDAGSPATRDPSGGIPLDGIPGRLPVLATAHAALERYLPPALPPRVQGVPDLQYALASLSPGERELLLLCHWDGLSAGEAARASQQEAGLLPVVEAACARLLFPEPASAEAFAAVLAAADPARAVTAEDLVFSTPDLPFAAAATDGFPADARTLPGTSGDSDPASPPGGGSAARNRRSQAMVGGSCLLTLAALALALVPRQAPSPAQETARLFALADVVAVVVQSRVEPTLVEGQIRILRRASVVQMVKGEAARDVLTLDMTGRSTLERPHTRDFFPPHQLLFLVRNADGHLAPIEGDGSVLTLVDRRSPEATTVTGDPVPLPDELREDLRALPVEELRLATSGEAPGSLDPDAIIGIRPPPGRDAQNLPAHQLGTFQGSAQDGEACVWFEFNSRAVLIRWPDGFSAYQRASSLRTGVGDPPDRRVLTVLNERGYPYVDEGRPTPFIRAVPTGERGMCGGQEFEVWDIAVAPGSTLLYY</sequence>
<proteinExistence type="predicted"/>
<keyword evidence="3" id="KW-1185">Reference proteome</keyword>
<dbReference type="Proteomes" id="UP001174209">
    <property type="component" value="Unassembled WGS sequence"/>
</dbReference>
<dbReference type="EMBL" id="JAROCG010000001">
    <property type="protein sequence ID" value="MDN4609270.1"/>
    <property type="molecule type" value="Genomic_DNA"/>
</dbReference>
<evidence type="ECO:0000313" key="3">
    <source>
        <dbReference type="Proteomes" id="UP001174209"/>
    </source>
</evidence>
<feature type="region of interest" description="Disordered" evidence="1">
    <location>
        <begin position="190"/>
        <end position="216"/>
    </location>
</feature>
<gene>
    <name evidence="2" type="ORF">P5G52_00125</name>
</gene>
<accession>A0ABT8JVV3</accession>
<dbReference type="RefSeq" id="WP_301223976.1">
    <property type="nucleotide sequence ID" value="NZ_JAROCG010000001.1"/>
</dbReference>
<comment type="caution">
    <text evidence="2">The sequence shown here is derived from an EMBL/GenBank/DDBJ whole genome shotgun (WGS) entry which is preliminary data.</text>
</comment>
<reference evidence="2" key="1">
    <citation type="submission" date="2023-06" db="EMBL/GenBank/DDBJ databases">
        <title>MT1 and MT2 Draft Genomes of Novel Species.</title>
        <authorList>
            <person name="Venkateswaran K."/>
        </authorList>
    </citation>
    <scope>NUCLEOTIDE SEQUENCE</scope>
    <source>
        <strain evidence="2">IIF3SC-B10</strain>
    </source>
</reference>
<protein>
    <submittedName>
        <fullName evidence="2">Uncharacterized protein</fullName>
    </submittedName>
</protein>
<evidence type="ECO:0000313" key="2">
    <source>
        <dbReference type="EMBL" id="MDN4609270.1"/>
    </source>
</evidence>
<organism evidence="2 3">
    <name type="scientific">Arthrobacter burdickii</name>
    <dbReference type="NCBI Taxonomy" id="3035920"/>
    <lineage>
        <taxon>Bacteria</taxon>
        <taxon>Bacillati</taxon>
        <taxon>Actinomycetota</taxon>
        <taxon>Actinomycetes</taxon>
        <taxon>Micrococcales</taxon>
        <taxon>Micrococcaceae</taxon>
        <taxon>Arthrobacter</taxon>
    </lineage>
</organism>
<name>A0ABT8JVV3_9MICC</name>